<dbReference type="Proteomes" id="UP000324748">
    <property type="component" value="Unassembled WGS sequence"/>
</dbReference>
<comment type="caution">
    <text evidence="2">The sequence shown here is derived from an EMBL/GenBank/DDBJ whole genome shotgun (WGS) entry which is preliminary data.</text>
</comment>
<dbReference type="EMBL" id="VSWC01000170">
    <property type="protein sequence ID" value="KAA1072299.1"/>
    <property type="molecule type" value="Genomic_DNA"/>
</dbReference>
<keyword evidence="1" id="KW-0732">Signal</keyword>
<accession>A0A5B0M7V3</accession>
<dbReference type="EMBL" id="VDEP01000411">
    <property type="protein sequence ID" value="KAA1086330.1"/>
    <property type="molecule type" value="Genomic_DNA"/>
</dbReference>
<evidence type="ECO:0000313" key="5">
    <source>
        <dbReference type="Proteomes" id="UP000325313"/>
    </source>
</evidence>
<evidence type="ECO:0000256" key="1">
    <source>
        <dbReference type="SAM" id="SignalP"/>
    </source>
</evidence>
<evidence type="ECO:0000313" key="3">
    <source>
        <dbReference type="EMBL" id="KAA1086330.1"/>
    </source>
</evidence>
<feature type="chain" id="PRO_5036137174" evidence="1">
    <location>
        <begin position="23"/>
        <end position="85"/>
    </location>
</feature>
<proteinExistence type="predicted"/>
<reference evidence="4 5" key="1">
    <citation type="submission" date="2019-05" db="EMBL/GenBank/DDBJ databases">
        <title>Emergence of the Ug99 lineage of the wheat stem rust pathogen through somatic hybridization.</title>
        <authorList>
            <person name="Li F."/>
            <person name="Upadhyaya N.M."/>
            <person name="Sperschneider J."/>
            <person name="Matny O."/>
            <person name="Nguyen-Phuc H."/>
            <person name="Mago R."/>
            <person name="Raley C."/>
            <person name="Miller M.E."/>
            <person name="Silverstein K.A.T."/>
            <person name="Henningsen E."/>
            <person name="Hirsch C.D."/>
            <person name="Visser B."/>
            <person name="Pretorius Z.A."/>
            <person name="Steffenson B.J."/>
            <person name="Schwessinger B."/>
            <person name="Dodds P.N."/>
            <person name="Figueroa M."/>
        </authorList>
    </citation>
    <scope>NUCLEOTIDE SEQUENCE [LARGE SCALE GENOMIC DNA]</scope>
    <source>
        <strain evidence="2">21-0</strain>
        <strain evidence="3 5">Ug99</strain>
    </source>
</reference>
<feature type="signal peptide" evidence="1">
    <location>
        <begin position="1"/>
        <end position="22"/>
    </location>
</feature>
<dbReference type="Proteomes" id="UP000325313">
    <property type="component" value="Unassembled WGS sequence"/>
</dbReference>
<evidence type="ECO:0000313" key="4">
    <source>
        <dbReference type="Proteomes" id="UP000324748"/>
    </source>
</evidence>
<keyword evidence="4" id="KW-1185">Reference proteome</keyword>
<sequence>MLISAIHIQFLLVGLLTVSVTPSSIWEIGHPIEADGCETSGGPLHGLENGESHVPQQHGEYTNSVFELPRKLQVPKLELIHSNMD</sequence>
<dbReference type="AlphaFoldDB" id="A0A5B0M7V3"/>
<protein>
    <submittedName>
        <fullName evidence="2">Uncharacterized protein</fullName>
    </submittedName>
</protein>
<organism evidence="2 4">
    <name type="scientific">Puccinia graminis f. sp. tritici</name>
    <dbReference type="NCBI Taxonomy" id="56615"/>
    <lineage>
        <taxon>Eukaryota</taxon>
        <taxon>Fungi</taxon>
        <taxon>Dikarya</taxon>
        <taxon>Basidiomycota</taxon>
        <taxon>Pucciniomycotina</taxon>
        <taxon>Pucciniomycetes</taxon>
        <taxon>Pucciniales</taxon>
        <taxon>Pucciniaceae</taxon>
        <taxon>Puccinia</taxon>
    </lineage>
</organism>
<evidence type="ECO:0000313" key="2">
    <source>
        <dbReference type="EMBL" id="KAA1072299.1"/>
    </source>
</evidence>
<name>A0A5B0M7V3_PUCGR</name>
<gene>
    <name evidence="2" type="ORF">PGT21_032071</name>
    <name evidence="3" type="ORF">PGTUg99_013172</name>
</gene>